<accession>D3E3C6</accession>
<organism evidence="2 3">
    <name type="scientific">Methanobrevibacter ruminantium (strain ATCC 35063 / DSM 1093 / JCM 13430 / OCM 146 / M1)</name>
    <name type="common">Methanobacterium ruminantium</name>
    <dbReference type="NCBI Taxonomy" id="634498"/>
    <lineage>
        <taxon>Archaea</taxon>
        <taxon>Methanobacteriati</taxon>
        <taxon>Methanobacteriota</taxon>
        <taxon>Methanomada group</taxon>
        <taxon>Methanobacteria</taxon>
        <taxon>Methanobacteriales</taxon>
        <taxon>Methanobacteriaceae</taxon>
        <taxon>Methanobrevibacter</taxon>
    </lineage>
</organism>
<dbReference type="EMBL" id="CP001719">
    <property type="protein sequence ID" value="ADC47037.1"/>
    <property type="molecule type" value="Genomic_DNA"/>
</dbReference>
<feature type="transmembrane region" description="Helical" evidence="1">
    <location>
        <begin position="26"/>
        <end position="43"/>
    </location>
</feature>
<keyword evidence="1" id="KW-0472">Membrane</keyword>
<evidence type="ECO:0000313" key="3">
    <source>
        <dbReference type="Proteomes" id="UP000008680"/>
    </source>
</evidence>
<name>D3E3C6_METRM</name>
<evidence type="ECO:0000256" key="1">
    <source>
        <dbReference type="SAM" id="Phobius"/>
    </source>
</evidence>
<dbReference type="KEGG" id="mru:mru_1187"/>
<proteinExistence type="predicted"/>
<dbReference type="RefSeq" id="WP_012955986.1">
    <property type="nucleotide sequence ID" value="NC_013790.1"/>
</dbReference>
<protein>
    <submittedName>
        <fullName evidence="2">Uncharacterized protein</fullName>
    </submittedName>
</protein>
<dbReference type="PATRIC" id="fig|634498.28.peg.1188"/>
<dbReference type="GeneID" id="76259536"/>
<keyword evidence="1" id="KW-1133">Transmembrane helix</keyword>
<dbReference type="HOGENOM" id="CLU_3210808_0_0_2"/>
<reference evidence="2 3" key="1">
    <citation type="journal article" date="2010" name="PLoS ONE">
        <title>The genome sequence of the rumen methanogen Methanobrevibacter ruminantium reveals new possibilities for controlling ruminant methane emissions.</title>
        <authorList>
            <person name="Leahy S.C."/>
            <person name="Kelly W.J."/>
            <person name="Altermann E."/>
            <person name="Ronimus R.S."/>
            <person name="Yeoman C.J."/>
            <person name="Pacheco D.M."/>
            <person name="Li D."/>
            <person name="Kong Z."/>
            <person name="McTavish S."/>
            <person name="Sang C."/>
            <person name="Lambie S.C."/>
            <person name="Janssen P.H."/>
            <person name="Dey D."/>
            <person name="Attwood G.T."/>
        </authorList>
    </citation>
    <scope>NUCLEOTIDE SEQUENCE [LARGE SCALE GENOMIC DNA]</scope>
    <source>
        <strain evidence="3">ATCC 35063 / DSM 1093 / JCM 13430 / OCM 146 / M1</strain>
    </source>
</reference>
<keyword evidence="1" id="KW-0812">Transmembrane</keyword>
<sequence>MKVEIMIIGILLLSNFLYHHEDGNPIVQYVAYIASLLVIILGFF</sequence>
<dbReference type="AlphaFoldDB" id="D3E3C6"/>
<evidence type="ECO:0000313" key="2">
    <source>
        <dbReference type="EMBL" id="ADC47037.1"/>
    </source>
</evidence>
<keyword evidence="3" id="KW-1185">Reference proteome</keyword>
<gene>
    <name evidence="2" type="ordered locus">mru_1187</name>
</gene>
<dbReference type="Proteomes" id="UP000008680">
    <property type="component" value="Chromosome"/>
</dbReference>